<comment type="caution">
    <text evidence="4">The sequence shown here is derived from an EMBL/GenBank/DDBJ whole genome shotgun (WGS) entry which is preliminary data.</text>
</comment>
<dbReference type="OrthoDB" id="409763at2759"/>
<dbReference type="InterPro" id="IPR029045">
    <property type="entry name" value="ClpP/crotonase-like_dom_sf"/>
</dbReference>
<evidence type="ECO:0000313" key="4">
    <source>
        <dbReference type="EMBL" id="TMW66728.1"/>
    </source>
</evidence>
<comment type="subcellular location">
    <subcellularLocation>
        <location evidence="1">Peroxisome</location>
    </subcellularLocation>
</comment>
<evidence type="ECO:0000313" key="5">
    <source>
        <dbReference type="Proteomes" id="UP000794436"/>
    </source>
</evidence>
<dbReference type="CDD" id="cd06558">
    <property type="entry name" value="crotonase-like"/>
    <property type="match status" value="1"/>
</dbReference>
<dbReference type="AlphaFoldDB" id="A0A8K1CQX3"/>
<dbReference type="Proteomes" id="UP000794436">
    <property type="component" value="Unassembled WGS sequence"/>
</dbReference>
<evidence type="ECO:0000256" key="1">
    <source>
        <dbReference type="ARBA" id="ARBA00004275"/>
    </source>
</evidence>
<keyword evidence="3" id="KW-0413">Isomerase</keyword>
<dbReference type="PANTHER" id="PTHR43684">
    <property type="match status" value="1"/>
</dbReference>
<keyword evidence="5" id="KW-1185">Reference proteome</keyword>
<dbReference type="PANTHER" id="PTHR43684:SF1">
    <property type="entry name" value="ENOYL-COA DELTA ISOMERASE 2"/>
    <property type="match status" value="1"/>
</dbReference>
<dbReference type="Gene3D" id="3.90.226.10">
    <property type="entry name" value="2-enoyl-CoA Hydratase, Chain A, domain 1"/>
    <property type="match status" value="1"/>
</dbReference>
<dbReference type="InterPro" id="IPR001753">
    <property type="entry name" value="Enoyl-CoA_hydra/iso"/>
</dbReference>
<evidence type="ECO:0000256" key="3">
    <source>
        <dbReference type="ARBA" id="ARBA00023235"/>
    </source>
</evidence>
<dbReference type="GO" id="GO:0005777">
    <property type="term" value="C:peroxisome"/>
    <property type="evidence" value="ECO:0007669"/>
    <property type="project" value="UniProtKB-SubCell"/>
</dbReference>
<organism evidence="4 5">
    <name type="scientific">Pythium oligandrum</name>
    <name type="common">Mycoparasitic fungus</name>
    <dbReference type="NCBI Taxonomy" id="41045"/>
    <lineage>
        <taxon>Eukaryota</taxon>
        <taxon>Sar</taxon>
        <taxon>Stramenopiles</taxon>
        <taxon>Oomycota</taxon>
        <taxon>Peronosporomycetes</taxon>
        <taxon>Pythiales</taxon>
        <taxon>Pythiaceae</taxon>
        <taxon>Pythium</taxon>
    </lineage>
</organism>
<dbReference type="Pfam" id="PF00378">
    <property type="entry name" value="ECH_1"/>
    <property type="match status" value="1"/>
</dbReference>
<accession>A0A8K1CQX3</accession>
<dbReference type="InterPro" id="IPR051053">
    <property type="entry name" value="ECH/Chromodomain_protein"/>
</dbReference>
<gene>
    <name evidence="4" type="ORF">Poli38472_014040</name>
</gene>
<reference evidence="4" key="1">
    <citation type="submission" date="2019-03" db="EMBL/GenBank/DDBJ databases">
        <title>Long read genome sequence of the mycoparasitic Pythium oligandrum ATCC 38472 isolated from sugarbeet rhizosphere.</title>
        <authorList>
            <person name="Gaulin E."/>
        </authorList>
    </citation>
    <scope>NUCLEOTIDE SEQUENCE</scope>
    <source>
        <strain evidence="4">ATCC 38472_TT</strain>
    </source>
</reference>
<evidence type="ECO:0000256" key="2">
    <source>
        <dbReference type="ARBA" id="ARBA00023140"/>
    </source>
</evidence>
<dbReference type="GO" id="GO:0004165">
    <property type="term" value="F:delta(3)-delta(2)-enoyl-CoA isomerase activity"/>
    <property type="evidence" value="ECO:0007669"/>
    <property type="project" value="UniProtKB-ARBA"/>
</dbReference>
<dbReference type="EMBL" id="SPLM01000007">
    <property type="protein sequence ID" value="TMW66728.1"/>
    <property type="molecule type" value="Genomic_DNA"/>
</dbReference>
<protein>
    <submittedName>
        <fullName evidence="4">Uncharacterized protein</fullName>
    </submittedName>
</protein>
<proteinExistence type="predicted"/>
<keyword evidence="2" id="KW-0576">Peroxisome</keyword>
<dbReference type="SUPFAM" id="SSF52096">
    <property type="entry name" value="ClpP/crotonase"/>
    <property type="match status" value="1"/>
</dbReference>
<sequence length="118" mass="13164">MTSDVVVRRYVHGNHIYVAELCRPEKMNAFSHQVYEQLIQTIEEYEANDELHALVITGQGKYFTSGSDLWQGLSVDDEGNEILPSKDWPPRFMEAIIQCPKVLVAAVNGPAIGIGVTC</sequence>
<name>A0A8K1CQX3_PYTOL</name>